<dbReference type="EMBL" id="VJSY01000013">
    <property type="protein sequence ID" value="MDR8753689.1"/>
    <property type="molecule type" value="Genomic_DNA"/>
</dbReference>
<feature type="compositionally biased region" description="Basic and acidic residues" evidence="1">
    <location>
        <begin position="125"/>
        <end position="142"/>
    </location>
</feature>
<accession>A0ABU2E1V9</accession>
<reference evidence="2 3" key="1">
    <citation type="submission" date="2019-06" db="EMBL/GenBank/DDBJ databases">
        <title>Evolution of Burkholderia multivorans in the lungs of Cystic Fibrosis patients.</title>
        <authorList>
            <person name="Moreira L.M."/>
        </authorList>
    </citation>
    <scope>NUCLEOTIDE SEQUENCE [LARGE SCALE GENOMIC DNA]</scope>
    <source>
        <strain evidence="2 3">VC13239</strain>
    </source>
</reference>
<evidence type="ECO:0000256" key="1">
    <source>
        <dbReference type="SAM" id="MobiDB-lite"/>
    </source>
</evidence>
<proteinExistence type="predicted"/>
<evidence type="ECO:0000313" key="2">
    <source>
        <dbReference type="EMBL" id="MDR8753689.1"/>
    </source>
</evidence>
<name>A0ABU2E1V9_9BURK</name>
<protein>
    <submittedName>
        <fullName evidence="2">Uncharacterized protein</fullName>
    </submittedName>
</protein>
<comment type="caution">
    <text evidence="2">The sequence shown here is derived from an EMBL/GenBank/DDBJ whole genome shotgun (WGS) entry which is preliminary data.</text>
</comment>
<gene>
    <name evidence="2" type="ORF">FEQ00_02104</name>
</gene>
<dbReference type="RefSeq" id="WP_012431338.1">
    <property type="nucleotide sequence ID" value="NZ_CADFDQ010000009.1"/>
</dbReference>
<organism evidence="2 3">
    <name type="scientific">Burkholderia pseudomultivorans</name>
    <dbReference type="NCBI Taxonomy" id="1207504"/>
    <lineage>
        <taxon>Bacteria</taxon>
        <taxon>Pseudomonadati</taxon>
        <taxon>Pseudomonadota</taxon>
        <taxon>Betaproteobacteria</taxon>
        <taxon>Burkholderiales</taxon>
        <taxon>Burkholderiaceae</taxon>
        <taxon>Burkholderia</taxon>
        <taxon>Burkholderia cepacia complex</taxon>
    </lineage>
</organism>
<dbReference type="Proteomes" id="UP001248067">
    <property type="component" value="Unassembled WGS sequence"/>
</dbReference>
<sequence length="142" mass="16110">MNPQKVSSRYFVHLKRAWYAEVTLRETPFVDEVCFGTVPASGAGTYGEMAVRWYRLDHVLAPRLEVFDDGWRLLADFGEILQAMAQVRTGRNVAIAPAAFCLLLQECGFVDRTPVECPPLLRSRRPTDALRPDRDRTDGPTR</sequence>
<evidence type="ECO:0000313" key="3">
    <source>
        <dbReference type="Proteomes" id="UP001248067"/>
    </source>
</evidence>
<feature type="region of interest" description="Disordered" evidence="1">
    <location>
        <begin position="121"/>
        <end position="142"/>
    </location>
</feature>
<keyword evidence="3" id="KW-1185">Reference proteome</keyword>